<evidence type="ECO:0000256" key="1">
    <source>
        <dbReference type="ARBA" id="ARBA00004377"/>
    </source>
</evidence>
<evidence type="ECO:0000256" key="6">
    <source>
        <dbReference type="ARBA" id="ARBA00022692"/>
    </source>
</evidence>
<comment type="caution">
    <text evidence="13">The sequence shown here is derived from an EMBL/GenBank/DDBJ whole genome shotgun (WGS) entry which is preliminary data.</text>
</comment>
<keyword evidence="6 11" id="KW-0812">Transmembrane</keyword>
<name>A0ABT4X9Q3_9PSED</name>
<feature type="transmembrane region" description="Helical" evidence="11">
    <location>
        <begin position="38"/>
        <end position="59"/>
    </location>
</feature>
<gene>
    <name evidence="13" type="ORF">PH586_01795</name>
</gene>
<keyword evidence="3" id="KW-1003">Cell membrane</keyword>
<dbReference type="Gene3D" id="3.55.40.10">
    <property type="entry name" value="minor pseudopilin epsh domain"/>
    <property type="match status" value="1"/>
</dbReference>
<dbReference type="RefSeq" id="WP_271346055.1">
    <property type="nucleotide sequence ID" value="NZ_JAQJZJ010000001.1"/>
</dbReference>
<evidence type="ECO:0000259" key="12">
    <source>
        <dbReference type="Pfam" id="PF12019"/>
    </source>
</evidence>
<keyword evidence="8 11" id="KW-0472">Membrane</keyword>
<dbReference type="InterPro" id="IPR012902">
    <property type="entry name" value="N_methyl_site"/>
</dbReference>
<evidence type="ECO:0000256" key="5">
    <source>
        <dbReference type="ARBA" id="ARBA00022519"/>
    </source>
</evidence>
<evidence type="ECO:0000256" key="4">
    <source>
        <dbReference type="ARBA" id="ARBA00022481"/>
    </source>
</evidence>
<evidence type="ECO:0000256" key="3">
    <source>
        <dbReference type="ARBA" id="ARBA00022475"/>
    </source>
</evidence>
<comment type="subcellular location">
    <subcellularLocation>
        <location evidence="1">Cell inner membrane</location>
        <topology evidence="1">Single-pass membrane protein</topology>
    </subcellularLocation>
</comment>
<dbReference type="InterPro" id="IPR045584">
    <property type="entry name" value="Pilin-like"/>
</dbReference>
<dbReference type="SUPFAM" id="SSF54523">
    <property type="entry name" value="Pili subunits"/>
    <property type="match status" value="1"/>
</dbReference>
<proteinExistence type="inferred from homology"/>
<dbReference type="PROSITE" id="PS00409">
    <property type="entry name" value="PROKAR_NTER_METHYL"/>
    <property type="match status" value="1"/>
</dbReference>
<dbReference type="NCBIfam" id="TIGR02532">
    <property type="entry name" value="IV_pilin_GFxxxE"/>
    <property type="match status" value="1"/>
</dbReference>
<keyword evidence="5" id="KW-0997">Cell inner membrane</keyword>
<evidence type="ECO:0000256" key="2">
    <source>
        <dbReference type="ARBA" id="ARBA00021549"/>
    </source>
</evidence>
<dbReference type="Proteomes" id="UP001212042">
    <property type="component" value="Unassembled WGS sequence"/>
</dbReference>
<evidence type="ECO:0000256" key="10">
    <source>
        <dbReference type="ARBA" id="ARBA00030775"/>
    </source>
</evidence>
<dbReference type="Pfam" id="PF07963">
    <property type="entry name" value="N_methyl"/>
    <property type="match status" value="1"/>
</dbReference>
<organism evidence="13 14">
    <name type="scientific">Pseudomonas aestuarii</name>
    <dbReference type="NCBI Taxonomy" id="3018340"/>
    <lineage>
        <taxon>Bacteria</taxon>
        <taxon>Pseudomonadati</taxon>
        <taxon>Pseudomonadota</taxon>
        <taxon>Gammaproteobacteria</taxon>
        <taxon>Pseudomonadales</taxon>
        <taxon>Pseudomonadaceae</taxon>
        <taxon>Pseudomonas</taxon>
    </lineage>
</organism>
<evidence type="ECO:0000313" key="14">
    <source>
        <dbReference type="Proteomes" id="UP001212042"/>
    </source>
</evidence>
<evidence type="ECO:0000256" key="9">
    <source>
        <dbReference type="ARBA" id="ARBA00025772"/>
    </source>
</evidence>
<protein>
    <recommendedName>
        <fullName evidence="2">Type II secretion system protein H</fullName>
    </recommendedName>
    <alternativeName>
        <fullName evidence="10">General secretion pathway protein H</fullName>
    </alternativeName>
</protein>
<feature type="domain" description="General secretion pathway GspH" evidence="12">
    <location>
        <begin position="74"/>
        <end position="177"/>
    </location>
</feature>
<evidence type="ECO:0000256" key="8">
    <source>
        <dbReference type="ARBA" id="ARBA00023136"/>
    </source>
</evidence>
<keyword evidence="7 11" id="KW-1133">Transmembrane helix</keyword>
<comment type="similarity">
    <text evidence="9">Belongs to the GSP H family.</text>
</comment>
<evidence type="ECO:0000313" key="13">
    <source>
        <dbReference type="EMBL" id="MDA7085123.1"/>
    </source>
</evidence>
<reference evidence="13 14" key="1">
    <citation type="submission" date="2023-01" db="EMBL/GenBank/DDBJ databases">
        <title>Pseudomonas SA3-5T sp. nov., isolated from tidal flat sediment.</title>
        <authorList>
            <person name="Kim H.S."/>
            <person name="Kim J.-S."/>
            <person name="Suh M.K."/>
            <person name="Eom M.K."/>
            <person name="Lee J.-S."/>
        </authorList>
    </citation>
    <scope>NUCLEOTIDE SEQUENCE [LARGE SCALE GENOMIC DNA]</scope>
    <source>
        <strain evidence="13 14">SA3-5</strain>
    </source>
</reference>
<dbReference type="Pfam" id="PF12019">
    <property type="entry name" value="GspH"/>
    <property type="match status" value="1"/>
</dbReference>
<dbReference type="InterPro" id="IPR022346">
    <property type="entry name" value="T2SS_GspH"/>
</dbReference>
<accession>A0ABT4X9Q3</accession>
<evidence type="ECO:0000256" key="11">
    <source>
        <dbReference type="SAM" id="Phobius"/>
    </source>
</evidence>
<keyword evidence="4" id="KW-0488">Methylation</keyword>
<evidence type="ECO:0000256" key="7">
    <source>
        <dbReference type="ARBA" id="ARBA00022989"/>
    </source>
</evidence>
<keyword evidence="14" id="KW-1185">Reference proteome</keyword>
<dbReference type="EMBL" id="JAQJZJ010000001">
    <property type="protein sequence ID" value="MDA7085123.1"/>
    <property type="molecule type" value="Genomic_DNA"/>
</dbReference>
<sequence length="186" mass="20126">MIFDRLSMDGRLEGRERAVLRAIHDDIYGVDAMSQKGFTLIELMITLAVLAVLLGLAAPNLSQLLRSNRAATEINSFSGMFAYARREAVQRAQTTRLQGPLAADGSWQVLRHADAAELQVFPALSSYSVNPAGLKTVLFDSQGQLISGAAVTFDLLVKDPELNCATFNRTVVVELSGAASVRKRGC</sequence>